<dbReference type="InterPro" id="IPR003675">
    <property type="entry name" value="Rce1/LyrA-like_dom"/>
</dbReference>
<feature type="domain" description="CAAX prenyl protease 2/Lysostaphin resistance protein A-like" evidence="2">
    <location>
        <begin position="110"/>
        <end position="204"/>
    </location>
</feature>
<feature type="transmembrane region" description="Helical" evidence="1">
    <location>
        <begin position="74"/>
        <end position="98"/>
    </location>
</feature>
<keyword evidence="4" id="KW-1185">Reference proteome</keyword>
<evidence type="ECO:0000256" key="1">
    <source>
        <dbReference type="SAM" id="Phobius"/>
    </source>
</evidence>
<dbReference type="AlphaFoldDB" id="A0A562SYR7"/>
<reference evidence="3 4" key="1">
    <citation type="journal article" date="2015" name="Stand. Genomic Sci.">
        <title>Genomic Encyclopedia of Bacterial and Archaeal Type Strains, Phase III: the genomes of soil and plant-associated and newly described type strains.</title>
        <authorList>
            <person name="Whitman W.B."/>
            <person name="Woyke T."/>
            <person name="Klenk H.P."/>
            <person name="Zhou Y."/>
            <person name="Lilburn T.G."/>
            <person name="Beck B.J."/>
            <person name="De Vos P."/>
            <person name="Vandamme P."/>
            <person name="Eisen J.A."/>
            <person name="Garrity G."/>
            <person name="Hugenholtz P."/>
            <person name="Kyrpides N.C."/>
        </authorList>
    </citation>
    <scope>NUCLEOTIDE SEQUENCE [LARGE SCALE GENOMIC DNA]</scope>
    <source>
        <strain evidence="3 4">CGMCC 1.7271</strain>
    </source>
</reference>
<proteinExistence type="predicted"/>
<dbReference type="GO" id="GO:0080120">
    <property type="term" value="P:CAAX-box protein maturation"/>
    <property type="evidence" value="ECO:0007669"/>
    <property type="project" value="UniProtKB-ARBA"/>
</dbReference>
<dbReference type="Proteomes" id="UP000316167">
    <property type="component" value="Unassembled WGS sequence"/>
</dbReference>
<sequence length="262" mass="29997">MKRQNFIIIFIVGFLLYYIVDAALFVTFQSWIANLTKSNAAGHILAYTMTVFPLYVTVAILHRSRHVVADKLGLSGNFSVGLLFALIVTLPSLVGYALKFNVNTSISIDTLLINTISSAFFEEIIYRAFLIGQLYRYTRLGFIPSIITGSVFFGLVHLYQSSDPTELIGIFLITFLGSLLFFWIYAEWKFNLWTVVFLHCLMNLYWLIFDVDNNALGGTYANIFRFASVSLSIIATIYYKRKMKIPFEITRTTWWLKLKNGS</sequence>
<comment type="caution">
    <text evidence="3">The sequence shown here is derived from an EMBL/GenBank/DDBJ whole genome shotgun (WGS) entry which is preliminary data.</text>
</comment>
<feature type="transmembrane region" description="Helical" evidence="1">
    <location>
        <begin position="142"/>
        <end position="161"/>
    </location>
</feature>
<keyword evidence="1" id="KW-1133">Transmembrane helix</keyword>
<dbReference type="Pfam" id="PF02517">
    <property type="entry name" value="Rce1-like"/>
    <property type="match status" value="1"/>
</dbReference>
<organism evidence="3 4">
    <name type="scientific">Lacibacter cauensis</name>
    <dbReference type="NCBI Taxonomy" id="510947"/>
    <lineage>
        <taxon>Bacteria</taxon>
        <taxon>Pseudomonadati</taxon>
        <taxon>Bacteroidota</taxon>
        <taxon>Chitinophagia</taxon>
        <taxon>Chitinophagales</taxon>
        <taxon>Chitinophagaceae</taxon>
        <taxon>Lacibacter</taxon>
    </lineage>
</organism>
<dbReference type="EMBL" id="VLLE01000002">
    <property type="protein sequence ID" value="TWI85780.1"/>
    <property type="molecule type" value="Genomic_DNA"/>
</dbReference>
<dbReference type="OrthoDB" id="6301065at2"/>
<keyword evidence="1" id="KW-0472">Membrane</keyword>
<protein>
    <recommendedName>
        <fullName evidence="2">CAAX prenyl protease 2/Lysostaphin resistance protein A-like domain-containing protein</fullName>
    </recommendedName>
</protein>
<keyword evidence="1" id="KW-0812">Transmembrane</keyword>
<evidence type="ECO:0000259" key="2">
    <source>
        <dbReference type="Pfam" id="PF02517"/>
    </source>
</evidence>
<feature type="transmembrane region" description="Helical" evidence="1">
    <location>
        <begin position="110"/>
        <end position="130"/>
    </location>
</feature>
<gene>
    <name evidence="3" type="ORF">IQ13_0949</name>
</gene>
<feature type="transmembrane region" description="Helical" evidence="1">
    <location>
        <begin position="7"/>
        <end position="32"/>
    </location>
</feature>
<name>A0A562SYR7_9BACT</name>
<feature type="transmembrane region" description="Helical" evidence="1">
    <location>
        <begin position="220"/>
        <end position="239"/>
    </location>
</feature>
<evidence type="ECO:0000313" key="4">
    <source>
        <dbReference type="Proteomes" id="UP000316167"/>
    </source>
</evidence>
<feature type="transmembrane region" description="Helical" evidence="1">
    <location>
        <begin position="190"/>
        <end position="208"/>
    </location>
</feature>
<feature type="transmembrane region" description="Helical" evidence="1">
    <location>
        <begin position="44"/>
        <end position="62"/>
    </location>
</feature>
<evidence type="ECO:0000313" key="3">
    <source>
        <dbReference type="EMBL" id="TWI85780.1"/>
    </source>
</evidence>
<accession>A0A562SYR7</accession>
<feature type="transmembrane region" description="Helical" evidence="1">
    <location>
        <begin position="167"/>
        <end position="185"/>
    </location>
</feature>
<dbReference type="GO" id="GO:0004175">
    <property type="term" value="F:endopeptidase activity"/>
    <property type="evidence" value="ECO:0007669"/>
    <property type="project" value="UniProtKB-ARBA"/>
</dbReference>
<dbReference type="RefSeq" id="WP_144884880.1">
    <property type="nucleotide sequence ID" value="NZ_VLLE01000002.1"/>
</dbReference>